<evidence type="ECO:0000256" key="6">
    <source>
        <dbReference type="SAM" id="Phobius"/>
    </source>
</evidence>
<keyword evidence="4 6" id="KW-1133">Transmembrane helix</keyword>
<evidence type="ECO:0000256" key="4">
    <source>
        <dbReference type="ARBA" id="ARBA00022989"/>
    </source>
</evidence>
<gene>
    <name evidence="8" type="primary">BAT1_4</name>
    <name evidence="8" type="ORF">CFP56_032534</name>
</gene>
<dbReference type="InterPro" id="IPR002293">
    <property type="entry name" value="AA/rel_permease1"/>
</dbReference>
<evidence type="ECO:0000313" key="9">
    <source>
        <dbReference type="Proteomes" id="UP000237347"/>
    </source>
</evidence>
<feature type="signal peptide" evidence="7">
    <location>
        <begin position="1"/>
        <end position="20"/>
    </location>
</feature>
<dbReference type="Gene3D" id="1.20.1740.10">
    <property type="entry name" value="Amino acid/polyamine transporter I"/>
    <property type="match status" value="2"/>
</dbReference>
<feature type="transmembrane region" description="Helical" evidence="6">
    <location>
        <begin position="245"/>
        <end position="265"/>
    </location>
</feature>
<dbReference type="GO" id="GO:0015189">
    <property type="term" value="F:L-lysine transmembrane transporter activity"/>
    <property type="evidence" value="ECO:0007669"/>
    <property type="project" value="TreeGrafter"/>
</dbReference>
<keyword evidence="9" id="KW-1185">Reference proteome</keyword>
<comment type="caution">
    <text evidence="8">The sequence shown here is derived from an EMBL/GenBank/DDBJ whole genome shotgun (WGS) entry which is preliminary data.</text>
</comment>
<reference evidence="8 9" key="1">
    <citation type="journal article" date="2018" name="Sci. Data">
        <title>The draft genome sequence of cork oak.</title>
        <authorList>
            <person name="Ramos A.M."/>
            <person name="Usie A."/>
            <person name="Barbosa P."/>
            <person name="Barros P.M."/>
            <person name="Capote T."/>
            <person name="Chaves I."/>
            <person name="Simoes F."/>
            <person name="Abreu I."/>
            <person name="Carrasquinho I."/>
            <person name="Faro C."/>
            <person name="Guimaraes J.B."/>
            <person name="Mendonca D."/>
            <person name="Nobrega F."/>
            <person name="Rodrigues L."/>
            <person name="Saibo N.J.M."/>
            <person name="Varela M.C."/>
            <person name="Egas C."/>
            <person name="Matos J."/>
            <person name="Miguel C.M."/>
            <person name="Oliveira M.M."/>
            <person name="Ricardo C.P."/>
            <person name="Goncalves S."/>
        </authorList>
    </citation>
    <scope>NUCLEOTIDE SEQUENCE [LARGE SCALE GENOMIC DNA]</scope>
    <source>
        <strain evidence="9">cv. HL8</strain>
    </source>
</reference>
<evidence type="ECO:0000256" key="2">
    <source>
        <dbReference type="ARBA" id="ARBA00022448"/>
    </source>
</evidence>
<feature type="transmembrane region" description="Helical" evidence="6">
    <location>
        <begin position="200"/>
        <end position="225"/>
    </location>
</feature>
<evidence type="ECO:0000256" key="5">
    <source>
        <dbReference type="ARBA" id="ARBA00023136"/>
    </source>
</evidence>
<accession>A0AAW0LRS9</accession>
<organism evidence="8 9">
    <name type="scientific">Quercus suber</name>
    <name type="common">Cork oak</name>
    <dbReference type="NCBI Taxonomy" id="58331"/>
    <lineage>
        <taxon>Eukaryota</taxon>
        <taxon>Viridiplantae</taxon>
        <taxon>Streptophyta</taxon>
        <taxon>Embryophyta</taxon>
        <taxon>Tracheophyta</taxon>
        <taxon>Spermatophyta</taxon>
        <taxon>Magnoliopsida</taxon>
        <taxon>eudicotyledons</taxon>
        <taxon>Gunneridae</taxon>
        <taxon>Pentapetalae</taxon>
        <taxon>rosids</taxon>
        <taxon>fabids</taxon>
        <taxon>Fagales</taxon>
        <taxon>Fagaceae</taxon>
        <taxon>Quercus</taxon>
    </lineage>
</organism>
<feature type="transmembrane region" description="Helical" evidence="6">
    <location>
        <begin position="166"/>
        <end position="188"/>
    </location>
</feature>
<feature type="chain" id="PRO_5043530518" evidence="7">
    <location>
        <begin position="21"/>
        <end position="327"/>
    </location>
</feature>
<proteinExistence type="predicted"/>
<keyword evidence="7" id="KW-0732">Signal</keyword>
<keyword evidence="3 6" id="KW-0812">Transmembrane</keyword>
<dbReference type="GO" id="GO:0016020">
    <property type="term" value="C:membrane"/>
    <property type="evidence" value="ECO:0007669"/>
    <property type="project" value="UniProtKB-SubCell"/>
</dbReference>
<dbReference type="EMBL" id="PKMF04000056">
    <property type="protein sequence ID" value="KAK7854300.1"/>
    <property type="molecule type" value="Genomic_DNA"/>
</dbReference>
<evidence type="ECO:0000256" key="3">
    <source>
        <dbReference type="ARBA" id="ARBA00022692"/>
    </source>
</evidence>
<dbReference type="PANTHER" id="PTHR45649">
    <property type="entry name" value="AMINO-ACID PERMEASE BAT1"/>
    <property type="match status" value="1"/>
</dbReference>
<dbReference type="GO" id="GO:0015180">
    <property type="term" value="F:L-alanine transmembrane transporter activity"/>
    <property type="evidence" value="ECO:0007669"/>
    <property type="project" value="TreeGrafter"/>
</dbReference>
<dbReference type="Proteomes" id="UP000237347">
    <property type="component" value="Unassembled WGS sequence"/>
</dbReference>
<evidence type="ECO:0000256" key="1">
    <source>
        <dbReference type="ARBA" id="ARBA00004141"/>
    </source>
</evidence>
<comment type="subcellular location">
    <subcellularLocation>
        <location evidence="1">Membrane</location>
        <topology evidence="1">Multi-pass membrane protein</topology>
    </subcellularLocation>
</comment>
<dbReference type="Pfam" id="PF13520">
    <property type="entry name" value="AA_permease_2"/>
    <property type="match status" value="1"/>
</dbReference>
<keyword evidence="5 6" id="KW-0472">Membrane</keyword>
<dbReference type="GO" id="GO:0005313">
    <property type="term" value="F:L-glutamate transmembrane transporter activity"/>
    <property type="evidence" value="ECO:0007669"/>
    <property type="project" value="TreeGrafter"/>
</dbReference>
<feature type="transmembrane region" description="Helical" evidence="6">
    <location>
        <begin position="139"/>
        <end position="160"/>
    </location>
</feature>
<name>A0AAW0LRS9_QUESU</name>
<feature type="transmembrane region" description="Helical" evidence="6">
    <location>
        <begin position="44"/>
        <end position="63"/>
    </location>
</feature>
<evidence type="ECO:0000313" key="8">
    <source>
        <dbReference type="EMBL" id="KAK7854300.1"/>
    </source>
</evidence>
<dbReference type="AlphaFoldDB" id="A0AAW0LRS9"/>
<dbReference type="PANTHER" id="PTHR45649:SF30">
    <property type="entry name" value="AMINO-ACID PERMEASE BAT1"/>
    <property type="match status" value="1"/>
</dbReference>
<sequence length="327" mass="36158">MVYGWPIVGVLTLIVGLSMAEICSAFPTSGGLYFWSAKLCGSDWGPFASWITGWYVIVSVYQIQIGREKERLQEGRKEIEHLAETTKTQSFASSFSLLTLLCCEKMVTGIENGSVSVDSGHARLHELGYKQELKRDLSVVSNFAFSFSIISVLTGVTTLYNTGLTYGGPVSLAYGWLIAGAFTMIVGLSMSEICSSYQPLWAVTTSIDYSLAQLISVIILLSTGGNNGGDMWHPNMLLFVSMGQFYSYMLLSTVFLSRAAAWNLVGMKSFLAISPFQVFPWYCSWKSLSWISNASRHPQVSSFYDSHSLCRNGEASAKFVFHSLQHR</sequence>
<evidence type="ECO:0000256" key="7">
    <source>
        <dbReference type="SAM" id="SignalP"/>
    </source>
</evidence>
<dbReference type="GO" id="GO:0015185">
    <property type="term" value="F:gamma-aminobutyric acid transmembrane transporter activity"/>
    <property type="evidence" value="ECO:0007669"/>
    <property type="project" value="TreeGrafter"/>
</dbReference>
<protein>
    <submittedName>
        <fullName evidence="8">Amino-acid permease bat1</fullName>
    </submittedName>
</protein>
<keyword evidence="2" id="KW-0813">Transport</keyword>